<evidence type="ECO:0000313" key="2">
    <source>
        <dbReference type="WBParaSite" id="nRc.2.0.1.t19501-RA"/>
    </source>
</evidence>
<evidence type="ECO:0000313" key="1">
    <source>
        <dbReference type="Proteomes" id="UP000887565"/>
    </source>
</evidence>
<sequence>MKEEIDENEDFFNNEILTIKKSQTRTSLAERCCTGARNVSFGNSLPKFCLKSSKITDFWEASSPFSNLVRRRSSQHIRIQVNLIEEY</sequence>
<protein>
    <submittedName>
        <fullName evidence="2">Uncharacterized protein</fullName>
    </submittedName>
</protein>
<reference evidence="2" key="1">
    <citation type="submission" date="2022-11" db="UniProtKB">
        <authorList>
            <consortium name="WormBaseParasite"/>
        </authorList>
    </citation>
    <scope>IDENTIFICATION</scope>
</reference>
<keyword evidence="1" id="KW-1185">Reference proteome</keyword>
<name>A0A915IZ69_ROMCU</name>
<dbReference type="WBParaSite" id="nRc.2.0.1.t19501-RA">
    <property type="protein sequence ID" value="nRc.2.0.1.t19501-RA"/>
    <property type="gene ID" value="nRc.2.0.1.g19501"/>
</dbReference>
<proteinExistence type="predicted"/>
<accession>A0A915IZ69</accession>
<dbReference type="Proteomes" id="UP000887565">
    <property type="component" value="Unplaced"/>
</dbReference>
<dbReference type="AlphaFoldDB" id="A0A915IZ69"/>
<organism evidence="1 2">
    <name type="scientific">Romanomermis culicivorax</name>
    <name type="common">Nematode worm</name>
    <dbReference type="NCBI Taxonomy" id="13658"/>
    <lineage>
        <taxon>Eukaryota</taxon>
        <taxon>Metazoa</taxon>
        <taxon>Ecdysozoa</taxon>
        <taxon>Nematoda</taxon>
        <taxon>Enoplea</taxon>
        <taxon>Dorylaimia</taxon>
        <taxon>Mermithida</taxon>
        <taxon>Mermithoidea</taxon>
        <taxon>Mermithidae</taxon>
        <taxon>Romanomermis</taxon>
    </lineage>
</organism>